<sequence length="65" mass="6921">MSKTRLTLAIICILMVGFTFTARQAYAVPIAGGYDFFNTGNADVVIPGVGTVQMMGLPFPPDNPL</sequence>
<evidence type="ECO:0000313" key="2">
    <source>
        <dbReference type="EMBL" id="KHE90932.1"/>
    </source>
</evidence>
<feature type="signal peptide" evidence="1">
    <location>
        <begin position="1"/>
        <end position="27"/>
    </location>
</feature>
<name>A0A0B0ECI5_9BACT</name>
<organism evidence="2 3">
    <name type="scientific">Candidatus Scalindua brodae</name>
    <dbReference type="NCBI Taxonomy" id="237368"/>
    <lineage>
        <taxon>Bacteria</taxon>
        <taxon>Pseudomonadati</taxon>
        <taxon>Planctomycetota</taxon>
        <taxon>Candidatus Brocadiia</taxon>
        <taxon>Candidatus Brocadiales</taxon>
        <taxon>Candidatus Scalinduaceae</taxon>
        <taxon>Candidatus Scalindua</taxon>
    </lineage>
</organism>
<keyword evidence="1" id="KW-0732">Signal</keyword>
<proteinExistence type="predicted"/>
<feature type="chain" id="PRO_5002056514" evidence="1">
    <location>
        <begin position="28"/>
        <end position="65"/>
    </location>
</feature>
<dbReference type="Proteomes" id="UP000030652">
    <property type="component" value="Unassembled WGS sequence"/>
</dbReference>
<gene>
    <name evidence="2" type="ORF">SCABRO_03341</name>
</gene>
<reference evidence="2 3" key="1">
    <citation type="submission" date="2014-10" db="EMBL/GenBank/DDBJ databases">
        <title>Draft genome of anammox bacterium scalindua brodae, obtained using differential coverage binning of sequence data from two enrichment reactors.</title>
        <authorList>
            <person name="Speth D.R."/>
            <person name="Russ L."/>
            <person name="Kartal B."/>
            <person name="Op den Camp H.J."/>
            <person name="Dutilh B.E."/>
            <person name="Jetten M.S."/>
        </authorList>
    </citation>
    <scope>NUCLEOTIDE SEQUENCE [LARGE SCALE GENOMIC DNA]</scope>
    <source>
        <strain evidence="2">RU1</strain>
    </source>
</reference>
<dbReference type="AlphaFoldDB" id="A0A0B0ECI5"/>
<evidence type="ECO:0000313" key="3">
    <source>
        <dbReference type="Proteomes" id="UP000030652"/>
    </source>
</evidence>
<protein>
    <submittedName>
        <fullName evidence="2">Uncharacterized protein</fullName>
    </submittedName>
</protein>
<accession>A0A0B0ECI5</accession>
<dbReference type="EMBL" id="JRYO01000226">
    <property type="protein sequence ID" value="KHE90932.1"/>
    <property type="molecule type" value="Genomic_DNA"/>
</dbReference>
<evidence type="ECO:0000256" key="1">
    <source>
        <dbReference type="SAM" id="SignalP"/>
    </source>
</evidence>
<comment type="caution">
    <text evidence="2">The sequence shown here is derived from an EMBL/GenBank/DDBJ whole genome shotgun (WGS) entry which is preliminary data.</text>
</comment>